<dbReference type="Proteomes" id="UP000190092">
    <property type="component" value="Unassembled WGS sequence"/>
</dbReference>
<dbReference type="InterPro" id="IPR022050">
    <property type="entry name" value="T_hemolysin"/>
</dbReference>
<accession>A0A1T4R3G8</accession>
<evidence type="ECO:0000313" key="2">
    <source>
        <dbReference type="Proteomes" id="UP000190092"/>
    </source>
</evidence>
<dbReference type="STRING" id="225324.SAMN02745126_03556"/>
<reference evidence="2" key="1">
    <citation type="submission" date="2017-02" db="EMBL/GenBank/DDBJ databases">
        <authorList>
            <person name="Varghese N."/>
            <person name="Submissions S."/>
        </authorList>
    </citation>
    <scope>NUCLEOTIDE SEQUENCE [LARGE SCALE GENOMIC DNA]</scope>
    <source>
        <strain evidence="2">ATCC 27094</strain>
    </source>
</reference>
<proteinExistence type="predicted"/>
<sequence length="243" mass="26710">MNVLEIAFTSNARKRGALLLDRDHVRRMTRVEPASISLTERLTPGRAPVESLIEHVYAASYNAIIARHYPYLIGIHAEDGSVIAAAGFRSAAEDQLFLEQYLTRPVEEAIAKKVRHPLPRAEIVEIGSFVSIGRGGSLFLFIALMELLRRNGFTYAVATVAESLGRMLRAFDIECLDLGAASPKVLPDHGTSWGTYYRTDPRVLAGPIASARRRIGAFLPEAQNGGLDELLAVHRPGEEAHIQ</sequence>
<evidence type="ECO:0000313" key="1">
    <source>
        <dbReference type="EMBL" id="SKA10602.1"/>
    </source>
</evidence>
<organism evidence="1 2">
    <name type="scientific">Enhydrobacter aerosaccus</name>
    <dbReference type="NCBI Taxonomy" id="225324"/>
    <lineage>
        <taxon>Bacteria</taxon>
        <taxon>Pseudomonadati</taxon>
        <taxon>Pseudomonadota</taxon>
        <taxon>Alphaproteobacteria</taxon>
        <taxon>Hyphomicrobiales</taxon>
        <taxon>Enhydrobacter</taxon>
    </lineage>
</organism>
<dbReference type="AlphaFoldDB" id="A0A1T4R3G8"/>
<dbReference type="EMBL" id="FUWJ01000004">
    <property type="protein sequence ID" value="SKA10602.1"/>
    <property type="molecule type" value="Genomic_DNA"/>
</dbReference>
<gene>
    <name evidence="1" type="ORF">SAMN02745126_03556</name>
</gene>
<dbReference type="OrthoDB" id="7432757at2"/>
<dbReference type="RefSeq" id="WP_085935250.1">
    <property type="nucleotide sequence ID" value="NZ_FUWJ01000004.1"/>
</dbReference>
<dbReference type="Pfam" id="PF12261">
    <property type="entry name" value="T_hemolysin"/>
    <property type="match status" value="1"/>
</dbReference>
<keyword evidence="2" id="KW-1185">Reference proteome</keyword>
<name>A0A1T4R3G8_9HYPH</name>
<protein>
    <submittedName>
        <fullName evidence="1">Thermostable hemolysin</fullName>
    </submittedName>
</protein>